<organism evidence="2 3">
    <name type="scientific">Choanephora cucurbitarum</name>
    <dbReference type="NCBI Taxonomy" id="101091"/>
    <lineage>
        <taxon>Eukaryota</taxon>
        <taxon>Fungi</taxon>
        <taxon>Fungi incertae sedis</taxon>
        <taxon>Mucoromycota</taxon>
        <taxon>Mucoromycotina</taxon>
        <taxon>Mucoromycetes</taxon>
        <taxon>Mucorales</taxon>
        <taxon>Mucorineae</taxon>
        <taxon>Choanephoraceae</taxon>
        <taxon>Choanephoroideae</taxon>
        <taxon>Choanephora</taxon>
    </lineage>
</organism>
<dbReference type="PANTHER" id="PTHR15020:SF50">
    <property type="entry name" value="UPF0659 PROTEIN YMR090W"/>
    <property type="match status" value="1"/>
</dbReference>
<feature type="domain" description="NAD(P)-binding" evidence="1">
    <location>
        <begin position="8"/>
        <end position="202"/>
    </location>
</feature>
<comment type="caution">
    <text evidence="2">The sequence shown here is derived from an EMBL/GenBank/DDBJ whole genome shotgun (WGS) entry which is preliminary data.</text>
</comment>
<dbReference type="OrthoDB" id="63935at2759"/>
<dbReference type="Proteomes" id="UP000093000">
    <property type="component" value="Unassembled WGS sequence"/>
</dbReference>
<protein>
    <submittedName>
        <fullName evidence="2">Uncharacterized protein YheG</fullName>
    </submittedName>
</protein>
<dbReference type="Gene3D" id="3.40.50.720">
    <property type="entry name" value="NAD(P)-binding Rossmann-like Domain"/>
    <property type="match status" value="1"/>
</dbReference>
<proteinExistence type="predicted"/>
<dbReference type="AlphaFoldDB" id="A0A1C7NNX0"/>
<sequence>MVRIAVLGGSRGCARAMVVQGLDKYQFKLLVRNPDNIEYDEQQKSKLTLIKGDAMDPVAVRQLLEDVDVVVSSIGSTIDIKTGKMAVPNLCSNSMKVLLEVIEEMKKSRPQRLVVVSSTGLDDSGDVPCLFRPMYKYLLHEPHEDKREMEKMVINQNVIPDWILVRPSFLKNGKVTGKYRAGENLCGYLVNREDVGHFLLNQCIEQDEFLQKKVVVTN</sequence>
<evidence type="ECO:0000259" key="1">
    <source>
        <dbReference type="Pfam" id="PF13460"/>
    </source>
</evidence>
<dbReference type="InParanoid" id="A0A1C7NNX0"/>
<name>A0A1C7NNX0_9FUNG</name>
<dbReference type="SUPFAM" id="SSF51735">
    <property type="entry name" value="NAD(P)-binding Rossmann-fold domains"/>
    <property type="match status" value="1"/>
</dbReference>
<gene>
    <name evidence="2" type="primary">yheG</name>
    <name evidence="2" type="ORF">A0J61_01117</name>
</gene>
<dbReference type="Pfam" id="PF13460">
    <property type="entry name" value="NAD_binding_10"/>
    <property type="match status" value="1"/>
</dbReference>
<evidence type="ECO:0000313" key="3">
    <source>
        <dbReference type="Proteomes" id="UP000093000"/>
    </source>
</evidence>
<evidence type="ECO:0000313" key="2">
    <source>
        <dbReference type="EMBL" id="OBZ90821.1"/>
    </source>
</evidence>
<accession>A0A1C7NNX0</accession>
<dbReference type="InterPro" id="IPR016040">
    <property type="entry name" value="NAD(P)-bd_dom"/>
</dbReference>
<dbReference type="STRING" id="101091.A0A1C7NNX0"/>
<dbReference type="InterPro" id="IPR036291">
    <property type="entry name" value="NAD(P)-bd_dom_sf"/>
</dbReference>
<keyword evidence="3" id="KW-1185">Reference proteome</keyword>
<dbReference type="EMBL" id="LUGH01000032">
    <property type="protein sequence ID" value="OBZ90821.1"/>
    <property type="molecule type" value="Genomic_DNA"/>
</dbReference>
<reference evidence="2 3" key="1">
    <citation type="submission" date="2016-03" db="EMBL/GenBank/DDBJ databases">
        <title>Choanephora cucurbitarum.</title>
        <authorList>
            <person name="Min B."/>
            <person name="Park H."/>
            <person name="Park J.-H."/>
            <person name="Shin H.-D."/>
            <person name="Choi I.-G."/>
        </authorList>
    </citation>
    <scope>NUCLEOTIDE SEQUENCE [LARGE SCALE GENOMIC DNA]</scope>
    <source>
        <strain evidence="2 3">KUS-F28377</strain>
    </source>
</reference>
<dbReference type="PANTHER" id="PTHR15020">
    <property type="entry name" value="FLAVIN REDUCTASE-RELATED"/>
    <property type="match status" value="1"/>
</dbReference>